<dbReference type="Pfam" id="PF00010">
    <property type="entry name" value="HLH"/>
    <property type="match status" value="1"/>
</dbReference>
<dbReference type="PROSITE" id="PS50888">
    <property type="entry name" value="BHLH"/>
    <property type="match status" value="1"/>
</dbReference>
<comment type="caution">
    <text evidence="4">The sequence shown here is derived from an EMBL/GenBank/DDBJ whole genome shotgun (WGS) entry which is preliminary data.</text>
</comment>
<protein>
    <recommendedName>
        <fullName evidence="3">BHLH domain-containing protein</fullName>
    </recommendedName>
</protein>
<organism evidence="4 5">
    <name type="scientific">Polyplax serrata</name>
    <name type="common">Common mouse louse</name>
    <dbReference type="NCBI Taxonomy" id="468196"/>
    <lineage>
        <taxon>Eukaryota</taxon>
        <taxon>Metazoa</taxon>
        <taxon>Ecdysozoa</taxon>
        <taxon>Arthropoda</taxon>
        <taxon>Hexapoda</taxon>
        <taxon>Insecta</taxon>
        <taxon>Pterygota</taxon>
        <taxon>Neoptera</taxon>
        <taxon>Paraneoptera</taxon>
        <taxon>Psocodea</taxon>
        <taxon>Troctomorpha</taxon>
        <taxon>Phthiraptera</taxon>
        <taxon>Anoplura</taxon>
        <taxon>Polyplacidae</taxon>
        <taxon>Polyplax</taxon>
    </lineage>
</organism>
<evidence type="ECO:0000313" key="5">
    <source>
        <dbReference type="Proteomes" id="UP001359485"/>
    </source>
</evidence>
<keyword evidence="5" id="KW-1185">Reference proteome</keyword>
<accession>A0ABR1AIZ3</accession>
<feature type="compositionally biased region" description="Basic and acidic residues" evidence="2">
    <location>
        <begin position="478"/>
        <end position="502"/>
    </location>
</feature>
<feature type="region of interest" description="Disordered" evidence="2">
    <location>
        <begin position="470"/>
        <end position="510"/>
    </location>
</feature>
<keyword evidence="1" id="KW-0175">Coiled coil</keyword>
<evidence type="ECO:0000256" key="1">
    <source>
        <dbReference type="SAM" id="Coils"/>
    </source>
</evidence>
<feature type="domain" description="BHLH" evidence="3">
    <location>
        <begin position="6"/>
        <end position="58"/>
    </location>
</feature>
<dbReference type="SUPFAM" id="SSF47459">
    <property type="entry name" value="HLH, helix-loop-helix DNA-binding domain"/>
    <property type="match status" value="1"/>
</dbReference>
<feature type="coiled-coil region" evidence="1">
    <location>
        <begin position="78"/>
        <end position="105"/>
    </location>
</feature>
<sequence length="1477" mass="162759">MAEIKDPMKTPKIWEKARREKMKIYFNELEEVLPYYDPSTPMSRFEILQKSKICIRDLQDQNQDLLNGGFDEVYRSKMAKMKQRVKELLKRVDQLTDLLRSANIMIPPLEMYPEDMKNGTSFKWMSQRPKKWTEKINLVVPDEKIKSVLSLIKAYKKNSSKIGLKKKGVEKNTNALEKTPDKSKKVLKKKVKKVTTINQQDEKNDRSNDSFNGSLSPSQFKENQPVDYNSLLVNNTIVSKCNSINQTSNNNSTINSTDGTQNSEQMTINNNSVPVQRNQTKVIECSTAQMLPIQSNGNKVGNSQQVVEAQPNIVLSSTPSVLQSNTFILTSEGNLVQLPILNSSGTVFDGNSNLLAPATIIKPNAGLLTPIVINKPSPVIVLQKPTPQIIQAAQILNAAPQVLSVSKPNVQIINSSIIYTSPSAVSNVRPLPHILSKAPANKKRIMRDTTTTTYVNKIPITALSKHSYTKKGVSNNSAREKSKAVEVKAKDTTAKPAEREVEGNENEQEDQIMLKTTEVREGEKESSKTNNANKENYGSGEFVMEETGKRNLQEDKVEANKKQKLKGNLEENFFKPIENPMETDAMFCNLALPSAINPSLSVSPTAAFLSSFPIVTPIRSEVEEEVTEKKTDDGKLSKSSEVHRQTGKMPPAKQTPIYTQQTENFYGSDQSAKVPAECSVQFTNANPSKVNYPKSDFFGKEQRCKNAEKTTEVKGYPKPVPNSYNLFDFNEAHVQPDKLAKTVPLYAQQTDNFYLNNQSAKVPSDCSTQFTQSLDKRTEPKCYPKTQTNTYNIFDYNYAGTCYLEDDSNIQPYPTKNKKNVGATKKKTDGLGQGHSEAQVVDTSKRPPDQILANLDFNSVSNQECFSWMPGKNVDWLPSKSFSFDSNLVVPSTLPTLVGDLALGTNTTNDVGLIKPHNPKNCQSNLKVPSNDIVDLGISSNIGLPKPLETTLDVNKQYLEPFANLSKNIFDVTPSNIQNTQMGKNDFDRVGYLGPGLGTGSNSNETIVLKNIFELPVAKSTSGTTADFGSRQKQRNITNNQNSFLSVSQLVEPPTFDGGGMKNEGSHLEAGASVKSDIFGQTCPNFNGSQKSFNKNKSRSSHCKYGNDRKYQGYKNVGSSYTAEALIRSNNVNCQSTATDFGLDVNPNYFNVKAGQKTDQFPVGSKTDFEIGGKTDFQMSNQNLYTDFNFSSPVPNFSIGSSVGAGEFGTHDVTGNFTAGQNNSYFGDFITPEYPHTDNSLLIPPPPPPPSCSISLQSPFVMDKRNFIEKGKTNSRQYSTMSKSRKHYDCTKNSFNQFTLAPSTAIFTTASLTCPTIFTTSACHNLLPVPSQSIPISFSSPSFTNSFPHLPPTPTTMTTGNAYHKFPTCSQTSSSESFLPANAMFTTATTSKSNSVSKNGCYTSNPLTSVTNSVISSPFTVGNVPFSTSSQSALPFFSLSNPIIPSSAPTSSSNSLANFNLSTIFPEINQKGNYHYS</sequence>
<evidence type="ECO:0000259" key="3">
    <source>
        <dbReference type="PROSITE" id="PS50888"/>
    </source>
</evidence>
<dbReference type="EMBL" id="JAWJWF010000048">
    <property type="protein sequence ID" value="KAK6620340.1"/>
    <property type="molecule type" value="Genomic_DNA"/>
</dbReference>
<dbReference type="Gene3D" id="4.10.280.10">
    <property type="entry name" value="Helix-loop-helix DNA-binding domain"/>
    <property type="match status" value="1"/>
</dbReference>
<feature type="compositionally biased region" description="Basic and acidic residues" evidence="2">
    <location>
        <begin position="627"/>
        <end position="644"/>
    </location>
</feature>
<feature type="region of interest" description="Disordered" evidence="2">
    <location>
        <begin position="1021"/>
        <end position="1040"/>
    </location>
</feature>
<name>A0ABR1AIZ3_POLSC</name>
<feature type="region of interest" description="Disordered" evidence="2">
    <location>
        <begin position="814"/>
        <end position="843"/>
    </location>
</feature>
<feature type="compositionally biased region" description="Polar residues" evidence="2">
    <location>
        <begin position="209"/>
        <end position="222"/>
    </location>
</feature>
<dbReference type="Proteomes" id="UP001359485">
    <property type="component" value="Unassembled WGS sequence"/>
</dbReference>
<evidence type="ECO:0000256" key="2">
    <source>
        <dbReference type="SAM" id="MobiDB-lite"/>
    </source>
</evidence>
<dbReference type="InterPro" id="IPR011598">
    <property type="entry name" value="bHLH_dom"/>
</dbReference>
<gene>
    <name evidence="4" type="ORF">RUM44_006741</name>
</gene>
<feature type="region of interest" description="Disordered" evidence="2">
    <location>
        <begin position="624"/>
        <end position="654"/>
    </location>
</feature>
<proteinExistence type="predicted"/>
<dbReference type="CDD" id="cd00083">
    <property type="entry name" value="bHLH_SF"/>
    <property type="match status" value="1"/>
</dbReference>
<dbReference type="InterPro" id="IPR036638">
    <property type="entry name" value="HLH_DNA-bd_sf"/>
</dbReference>
<dbReference type="SMART" id="SM00353">
    <property type="entry name" value="HLH"/>
    <property type="match status" value="1"/>
</dbReference>
<feature type="region of interest" description="Disordered" evidence="2">
    <location>
        <begin position="173"/>
        <end position="223"/>
    </location>
</feature>
<reference evidence="4 5" key="1">
    <citation type="submission" date="2023-09" db="EMBL/GenBank/DDBJ databases">
        <title>Genomes of two closely related lineages of the louse Polyplax serrata with different host specificities.</title>
        <authorList>
            <person name="Martinu J."/>
            <person name="Tarabai H."/>
            <person name="Stefka J."/>
            <person name="Hypsa V."/>
        </authorList>
    </citation>
    <scope>NUCLEOTIDE SEQUENCE [LARGE SCALE GENOMIC DNA]</scope>
    <source>
        <strain evidence="4">98ZLc_SE</strain>
    </source>
</reference>
<evidence type="ECO:0000313" key="4">
    <source>
        <dbReference type="EMBL" id="KAK6620340.1"/>
    </source>
</evidence>